<gene>
    <name evidence="1" type="ORF">CFOL_v3_07571</name>
</gene>
<evidence type="ECO:0000313" key="2">
    <source>
        <dbReference type="Proteomes" id="UP000187406"/>
    </source>
</evidence>
<proteinExistence type="predicted"/>
<evidence type="ECO:0000313" key="1">
    <source>
        <dbReference type="EMBL" id="GAV64053.1"/>
    </source>
</evidence>
<dbReference type="EMBL" id="BDDD01000330">
    <property type="protein sequence ID" value="GAV64053.1"/>
    <property type="molecule type" value="Genomic_DNA"/>
</dbReference>
<keyword evidence="2" id="KW-1185">Reference proteome</keyword>
<reference evidence="2" key="1">
    <citation type="submission" date="2016-04" db="EMBL/GenBank/DDBJ databases">
        <title>Cephalotus genome sequencing.</title>
        <authorList>
            <person name="Fukushima K."/>
            <person name="Hasebe M."/>
            <person name="Fang X."/>
        </authorList>
    </citation>
    <scope>NUCLEOTIDE SEQUENCE [LARGE SCALE GENOMIC DNA]</scope>
    <source>
        <strain evidence="2">cv. St1</strain>
    </source>
</reference>
<sequence>MGKLPPIHAHCLSSQKIMATTLFSRYLLTKPTTKTLTLASFFSRTFTSTATVASATVSLSLSLSSYFLPHSAPPSQPTCRREFLKSELCCCEGGGSFLDKADIVVAERSGARDDRARRMRF</sequence>
<dbReference type="Proteomes" id="UP000187406">
    <property type="component" value="Unassembled WGS sequence"/>
</dbReference>
<dbReference type="InParanoid" id="A0A1Q3B8G0"/>
<accession>A0A1Q3B8G0</accession>
<dbReference type="AlphaFoldDB" id="A0A1Q3B8G0"/>
<comment type="caution">
    <text evidence="1">The sequence shown here is derived from an EMBL/GenBank/DDBJ whole genome shotgun (WGS) entry which is preliminary data.</text>
</comment>
<protein>
    <submittedName>
        <fullName evidence="1">Uncharacterized protein</fullName>
    </submittedName>
</protein>
<organism evidence="1 2">
    <name type="scientific">Cephalotus follicularis</name>
    <name type="common">Albany pitcher plant</name>
    <dbReference type="NCBI Taxonomy" id="3775"/>
    <lineage>
        <taxon>Eukaryota</taxon>
        <taxon>Viridiplantae</taxon>
        <taxon>Streptophyta</taxon>
        <taxon>Embryophyta</taxon>
        <taxon>Tracheophyta</taxon>
        <taxon>Spermatophyta</taxon>
        <taxon>Magnoliopsida</taxon>
        <taxon>eudicotyledons</taxon>
        <taxon>Gunneridae</taxon>
        <taxon>Pentapetalae</taxon>
        <taxon>rosids</taxon>
        <taxon>fabids</taxon>
        <taxon>Oxalidales</taxon>
        <taxon>Cephalotaceae</taxon>
        <taxon>Cephalotus</taxon>
    </lineage>
</organism>
<name>A0A1Q3B8G0_CEPFO</name>